<sequence>MVLRDLYLEDDEILVFEDNQGARHLAKSRDVTQRSLHINTEYHWLREKVAQGEVQVKYCPTNDMIADHFRNPLGTVKCDCFRGQLGVRRVRVLEPDDAELRCWLMHDILDKATNLGEKEGGNSSCMLQ</sequence>
<dbReference type="EMBL" id="WSZM01000149">
    <property type="protein sequence ID" value="KAF4040307.1"/>
    <property type="molecule type" value="Genomic_DNA"/>
</dbReference>
<keyword evidence="1" id="KW-0548">Nucleotidyltransferase</keyword>
<keyword evidence="1" id="KW-0695">RNA-directed DNA polymerase</keyword>
<dbReference type="GO" id="GO:0003964">
    <property type="term" value="F:RNA-directed DNA polymerase activity"/>
    <property type="evidence" value="ECO:0007669"/>
    <property type="project" value="UniProtKB-KW"/>
</dbReference>
<organism evidence="1 2">
    <name type="scientific">Phytophthora infestans</name>
    <name type="common">Potato late blight agent</name>
    <name type="synonym">Botrytis infestans</name>
    <dbReference type="NCBI Taxonomy" id="4787"/>
    <lineage>
        <taxon>Eukaryota</taxon>
        <taxon>Sar</taxon>
        <taxon>Stramenopiles</taxon>
        <taxon>Oomycota</taxon>
        <taxon>Peronosporomycetes</taxon>
        <taxon>Peronosporales</taxon>
        <taxon>Peronosporaceae</taxon>
        <taxon>Phytophthora</taxon>
    </lineage>
</organism>
<dbReference type="CDD" id="cd09272">
    <property type="entry name" value="RNase_HI_RT_Ty1"/>
    <property type="match status" value="1"/>
</dbReference>
<proteinExistence type="predicted"/>
<accession>A0A833ST75</accession>
<gene>
    <name evidence="1" type="ORF">GN244_ATG07502</name>
</gene>
<protein>
    <submittedName>
        <fullName evidence="1">Putative reverse transcriptase Ty1/copia-type domain-containing protein</fullName>
    </submittedName>
</protein>
<name>A0A833ST75_PHYIN</name>
<comment type="caution">
    <text evidence="1">The sequence shown here is derived from an EMBL/GenBank/DDBJ whole genome shotgun (WGS) entry which is preliminary data.</text>
</comment>
<evidence type="ECO:0000313" key="1">
    <source>
        <dbReference type="EMBL" id="KAF4040307.1"/>
    </source>
</evidence>
<reference evidence="1" key="1">
    <citation type="submission" date="2020-04" db="EMBL/GenBank/DDBJ databases">
        <title>Hybrid Assembly of Korean Phytophthora infestans isolates.</title>
        <authorList>
            <person name="Prokchorchik M."/>
            <person name="Lee Y."/>
            <person name="Seo J."/>
            <person name="Cho J.-H."/>
            <person name="Park Y.-E."/>
            <person name="Jang D.-C."/>
            <person name="Im J.-S."/>
            <person name="Choi J.-G."/>
            <person name="Park H.-J."/>
            <person name="Lee G.-B."/>
            <person name="Lee Y.-G."/>
            <person name="Hong S.-Y."/>
            <person name="Cho K."/>
            <person name="Sohn K.H."/>
        </authorList>
    </citation>
    <scope>NUCLEOTIDE SEQUENCE</scope>
    <source>
        <strain evidence="1">KR_1_A1</strain>
    </source>
</reference>
<dbReference type="AlphaFoldDB" id="A0A833ST75"/>
<evidence type="ECO:0000313" key="2">
    <source>
        <dbReference type="Proteomes" id="UP000602510"/>
    </source>
</evidence>
<dbReference type="Proteomes" id="UP000602510">
    <property type="component" value="Unassembled WGS sequence"/>
</dbReference>
<keyword evidence="2" id="KW-1185">Reference proteome</keyword>
<keyword evidence="1" id="KW-0808">Transferase</keyword>